<feature type="domain" description="Isochorismatase-like" evidence="2">
    <location>
        <begin position="5"/>
        <end position="145"/>
    </location>
</feature>
<evidence type="ECO:0000313" key="3">
    <source>
        <dbReference type="EMBL" id="MFB9232048.1"/>
    </source>
</evidence>
<dbReference type="Gene3D" id="3.40.50.850">
    <property type="entry name" value="Isochorismatase-like"/>
    <property type="match status" value="1"/>
</dbReference>
<evidence type="ECO:0000313" key="4">
    <source>
        <dbReference type="Proteomes" id="UP001589683"/>
    </source>
</evidence>
<dbReference type="PANTHER" id="PTHR43540:SF1">
    <property type="entry name" value="ISOCHORISMATASE HYDROLASE"/>
    <property type="match status" value="1"/>
</dbReference>
<proteinExistence type="predicted"/>
<dbReference type="CDD" id="cd01014">
    <property type="entry name" value="nicotinamidase_related"/>
    <property type="match status" value="1"/>
</dbReference>
<sequence>MTDTLILIDIQVGFDSPVWGKRNNMNAETNAARLLNHWRAQGWPVIHVCHSSETPGSPLAPDQPGHAFKPEVTPLPGETIIEKSVNSAFIGTDLLDRLQKNGAQKLVICGLTTPHCVSTTSRMAANYGFEVVLVEDACAAFSSNADMSWKPGATPLDPQLVHDSAVAHLHGEFVTAWQTVSFLERVS</sequence>
<organism evidence="3 4">
    <name type="scientific">Pseudohalocynthiibacter aestuariivivens</name>
    <dbReference type="NCBI Taxonomy" id="1591409"/>
    <lineage>
        <taxon>Bacteria</taxon>
        <taxon>Pseudomonadati</taxon>
        <taxon>Pseudomonadota</taxon>
        <taxon>Alphaproteobacteria</taxon>
        <taxon>Rhodobacterales</taxon>
        <taxon>Paracoccaceae</taxon>
        <taxon>Pseudohalocynthiibacter</taxon>
    </lineage>
</organism>
<dbReference type="PANTHER" id="PTHR43540">
    <property type="entry name" value="PEROXYUREIDOACRYLATE/UREIDOACRYLATE AMIDOHYDROLASE-RELATED"/>
    <property type="match status" value="1"/>
</dbReference>
<dbReference type="RefSeq" id="WP_213890084.1">
    <property type="nucleotide sequence ID" value="NZ_JAGFNU010000008.1"/>
</dbReference>
<keyword evidence="4" id="KW-1185">Reference proteome</keyword>
<evidence type="ECO:0000256" key="1">
    <source>
        <dbReference type="ARBA" id="ARBA00022801"/>
    </source>
</evidence>
<accession>A0ABV5JF09</accession>
<evidence type="ECO:0000259" key="2">
    <source>
        <dbReference type="Pfam" id="PF00857"/>
    </source>
</evidence>
<gene>
    <name evidence="3" type="ORF">ACFFUT_09670</name>
</gene>
<dbReference type="EC" id="3.-.-.-" evidence="3"/>
<protein>
    <submittedName>
        <fullName evidence="3">Cysteine hydrolase family protein</fullName>
        <ecNumber evidence="3">3.-.-.-</ecNumber>
    </submittedName>
</protein>
<comment type="caution">
    <text evidence="3">The sequence shown here is derived from an EMBL/GenBank/DDBJ whole genome shotgun (WGS) entry which is preliminary data.</text>
</comment>
<dbReference type="Pfam" id="PF00857">
    <property type="entry name" value="Isochorismatase"/>
    <property type="match status" value="1"/>
</dbReference>
<dbReference type="EMBL" id="JBHMEA010000038">
    <property type="protein sequence ID" value="MFB9232048.1"/>
    <property type="molecule type" value="Genomic_DNA"/>
</dbReference>
<dbReference type="InterPro" id="IPR000868">
    <property type="entry name" value="Isochorismatase-like_dom"/>
</dbReference>
<reference evidence="3 4" key="1">
    <citation type="submission" date="2024-09" db="EMBL/GenBank/DDBJ databases">
        <authorList>
            <person name="Sun Q."/>
            <person name="Mori K."/>
        </authorList>
    </citation>
    <scope>NUCLEOTIDE SEQUENCE [LARGE SCALE GENOMIC DNA]</scope>
    <source>
        <strain evidence="3 4">CECT 8726</strain>
    </source>
</reference>
<keyword evidence="1 3" id="KW-0378">Hydrolase</keyword>
<dbReference type="InterPro" id="IPR036380">
    <property type="entry name" value="Isochorismatase-like_sf"/>
</dbReference>
<dbReference type="GO" id="GO:0016787">
    <property type="term" value="F:hydrolase activity"/>
    <property type="evidence" value="ECO:0007669"/>
    <property type="project" value="UniProtKB-KW"/>
</dbReference>
<dbReference type="SUPFAM" id="SSF52499">
    <property type="entry name" value="Isochorismatase-like hydrolases"/>
    <property type="match status" value="1"/>
</dbReference>
<dbReference type="InterPro" id="IPR050272">
    <property type="entry name" value="Isochorismatase-like_hydrls"/>
</dbReference>
<dbReference type="Proteomes" id="UP001589683">
    <property type="component" value="Unassembled WGS sequence"/>
</dbReference>
<name>A0ABV5JF09_9RHOB</name>